<sequence>MTTVEVSTLQHGLSLVEPAERALNEALRILKAGAADHEGAIEAVDSARLAYHQACVGLFGFVQGIVAQAVLAGQQSAATPGDTVMRNIEVDSGVTIQRAREEIASSAAMIRDNTDELKRVADVMYINGYLMSLQEHGLVSLHVLEQLRVERDRAFAGSEEARD</sequence>
<comment type="caution">
    <text evidence="1">The sequence shown here is derived from an EMBL/GenBank/DDBJ whole genome shotgun (WGS) entry which is preliminary data.</text>
</comment>
<dbReference type="RefSeq" id="WP_058398746.1">
    <property type="nucleotide sequence ID" value="NZ_LIIJ01000245.1"/>
</dbReference>
<protein>
    <submittedName>
        <fullName evidence="1">Uncharacterized protein</fullName>
    </submittedName>
</protein>
<gene>
    <name evidence="1" type="ORF">ALP29_200117</name>
</gene>
<dbReference type="Proteomes" id="UP000280395">
    <property type="component" value="Unassembled WGS sequence"/>
</dbReference>
<dbReference type="EMBL" id="RBUA01000229">
    <property type="protein sequence ID" value="RMU64222.1"/>
    <property type="molecule type" value="Genomic_DNA"/>
</dbReference>
<reference evidence="1 2" key="1">
    <citation type="submission" date="2018-08" db="EMBL/GenBank/DDBJ databases">
        <title>Recombination of ecologically and evolutionarily significant loci maintains genetic cohesion in the Pseudomonas syringae species complex.</title>
        <authorList>
            <person name="Dillon M."/>
            <person name="Thakur S."/>
            <person name="Almeida R.N.D."/>
            <person name="Weir B.S."/>
            <person name="Guttman D.S."/>
        </authorList>
    </citation>
    <scope>NUCLEOTIDE SEQUENCE [LARGE SCALE GENOMIC DNA]</scope>
    <source>
        <strain evidence="1 2">ICMP 14479</strain>
    </source>
</reference>
<organism evidence="1 2">
    <name type="scientific">Pseudomonas syringae pv. avii</name>
    <dbReference type="NCBI Taxonomy" id="663959"/>
    <lineage>
        <taxon>Bacteria</taxon>
        <taxon>Pseudomonadati</taxon>
        <taxon>Pseudomonadota</taxon>
        <taxon>Gammaproteobacteria</taxon>
        <taxon>Pseudomonadales</taxon>
        <taxon>Pseudomonadaceae</taxon>
        <taxon>Pseudomonas</taxon>
        <taxon>Pseudomonas syringae</taxon>
    </lineage>
</organism>
<evidence type="ECO:0000313" key="2">
    <source>
        <dbReference type="Proteomes" id="UP000280395"/>
    </source>
</evidence>
<name>A0A2K4W505_PSESX</name>
<accession>A0A2K4W505</accession>
<dbReference type="AlphaFoldDB" id="A0A2K4W505"/>
<proteinExistence type="predicted"/>
<evidence type="ECO:0000313" key="1">
    <source>
        <dbReference type="EMBL" id="RMU64222.1"/>
    </source>
</evidence>